<feature type="region of interest" description="Disordered" evidence="1">
    <location>
        <begin position="1"/>
        <end position="203"/>
    </location>
</feature>
<feature type="compositionally biased region" description="Acidic residues" evidence="1">
    <location>
        <begin position="72"/>
        <end position="121"/>
    </location>
</feature>
<dbReference type="NCBIfam" id="TIGR02453">
    <property type="entry name" value="TIGR02453 family protein"/>
    <property type="match status" value="1"/>
</dbReference>
<proteinExistence type="predicted"/>
<feature type="compositionally biased region" description="Basic residues" evidence="1">
    <location>
        <begin position="128"/>
        <end position="139"/>
    </location>
</feature>
<organism evidence="2 3">
    <name type="scientific">Linnemannia hyalina</name>
    <dbReference type="NCBI Taxonomy" id="64524"/>
    <lineage>
        <taxon>Eukaryota</taxon>
        <taxon>Fungi</taxon>
        <taxon>Fungi incertae sedis</taxon>
        <taxon>Mucoromycota</taxon>
        <taxon>Mortierellomycotina</taxon>
        <taxon>Mortierellomycetes</taxon>
        <taxon>Mortierellales</taxon>
        <taxon>Mortierellaceae</taxon>
        <taxon>Linnemannia</taxon>
    </lineage>
</organism>
<dbReference type="OrthoDB" id="2537769at2759"/>
<feature type="compositionally biased region" description="Polar residues" evidence="1">
    <location>
        <begin position="1"/>
        <end position="13"/>
    </location>
</feature>
<feature type="compositionally biased region" description="Low complexity" evidence="1">
    <location>
        <begin position="16"/>
        <end position="39"/>
    </location>
</feature>
<accession>A0A9P8BT68</accession>
<dbReference type="PANTHER" id="PTHR36452">
    <property type="entry name" value="CHROMOSOME 12, WHOLE GENOME SHOTGUN SEQUENCE"/>
    <property type="match status" value="1"/>
</dbReference>
<dbReference type="InterPro" id="IPR012808">
    <property type="entry name" value="CHP02453"/>
</dbReference>
<evidence type="ECO:0000313" key="2">
    <source>
        <dbReference type="EMBL" id="KAG9064662.1"/>
    </source>
</evidence>
<evidence type="ECO:0000256" key="1">
    <source>
        <dbReference type="SAM" id="MobiDB-lite"/>
    </source>
</evidence>
<dbReference type="EMBL" id="JAHRHY010000013">
    <property type="protein sequence ID" value="KAG9064662.1"/>
    <property type="molecule type" value="Genomic_DNA"/>
</dbReference>
<dbReference type="Proteomes" id="UP000707451">
    <property type="component" value="Unassembled WGS sequence"/>
</dbReference>
<name>A0A9P8BT68_9FUNG</name>
<sequence length="431" mass="47602">MAPSKTPTRTSSRVRPATSSTATKKTSGSTSSMAAMTPAKRGRKTEPTPSPAKKTPTAALKGSGRKRAKQEDSEDDRDEEEDEEEDEEDEAESDNYGDDNEALEDNDDEEEDDSDDDDFQSSDDVRTRKSSAKKTKASSKKQTTSATKSSSSANPAKKAKTSSTATSPKKPTANKTQPKPEPTKTFLTSPLKIPRPKGGHPVADAIQPETLEFLRDLKLNNDREYMMLNQERCDQAKADFLDFIRMVKDGLLEADPDVMDQEPKQSMMRIHRDIRFSNDKTPYKDRFSSFFSKGGKKSIAAGYYFGVSSNGETFVGCGAWDIGSAALTRVRHGIIDHADRFNSILATDAIKRITGGKTGIEALREGQTPLKTGPKGFDKDHPMIEFLKRKSFAVGRNFDDREVVNEGFLEEVLSTFDACVDLVHILNDWIG</sequence>
<keyword evidence="3" id="KW-1185">Reference proteome</keyword>
<comment type="caution">
    <text evidence="2">The sequence shown here is derived from an EMBL/GenBank/DDBJ whole genome shotgun (WGS) entry which is preliminary data.</text>
</comment>
<gene>
    <name evidence="2" type="ORF">KI688_002920</name>
</gene>
<dbReference type="AlphaFoldDB" id="A0A9P8BT68"/>
<dbReference type="PANTHER" id="PTHR36452:SF1">
    <property type="entry name" value="DUF2461 DOMAIN-CONTAINING PROTEIN"/>
    <property type="match status" value="1"/>
</dbReference>
<reference evidence="2" key="1">
    <citation type="submission" date="2021-06" db="EMBL/GenBank/DDBJ databases">
        <title>Genome Sequence of Mortierella hyaline Strain SCG-10, a Cold-Adapted, Nitrate-Reducing Fungus Isolated from Soil in Minnesota, USA.</title>
        <authorList>
            <person name="Aldossari N."/>
        </authorList>
    </citation>
    <scope>NUCLEOTIDE SEQUENCE</scope>
    <source>
        <strain evidence="2">SCG-10</strain>
    </source>
</reference>
<dbReference type="Pfam" id="PF09365">
    <property type="entry name" value="DUF2461"/>
    <property type="match status" value="1"/>
</dbReference>
<feature type="compositionally biased region" description="Low complexity" evidence="1">
    <location>
        <begin position="140"/>
        <end position="173"/>
    </location>
</feature>
<evidence type="ECO:0000313" key="3">
    <source>
        <dbReference type="Proteomes" id="UP000707451"/>
    </source>
</evidence>
<protein>
    <submittedName>
        <fullName evidence="2">Uncharacterized protein</fullName>
    </submittedName>
</protein>
<feature type="compositionally biased region" description="Low complexity" evidence="1">
    <location>
        <begin position="51"/>
        <end position="61"/>
    </location>
</feature>